<gene>
    <name evidence="4" type="ORF">D9Q98_001048</name>
</gene>
<keyword evidence="1" id="KW-0862">Zinc</keyword>
<evidence type="ECO:0000256" key="1">
    <source>
        <dbReference type="PROSITE-ProRule" id="PRU00325"/>
    </source>
</evidence>
<sequence>MERNRQRLMSLGIPALKRELEEMGSRAAVPREVKKRQRVKPKGHIQPTRHSTRLQKAKEQPKESASERFERELGEFVVSEQCPRCGRVLQRGHRRHLQACPGALQERPAAAAARAEPRPRDAAMEDLDAEERQDQHRRLLARMSQLHLEGITELSEIAAKFVVLGSARNHYTVTLTDPSHTCTCPDYRFRRHDCKHISLCLQQLGVFETPHREWKAAVEARMSELVQQLHEAEPPRSKEEEVALKLL</sequence>
<proteinExistence type="predicted"/>
<evidence type="ECO:0000313" key="4">
    <source>
        <dbReference type="EMBL" id="KAI3438626.1"/>
    </source>
</evidence>
<dbReference type="PROSITE" id="PS50966">
    <property type="entry name" value="ZF_SWIM"/>
    <property type="match status" value="1"/>
</dbReference>
<evidence type="ECO:0000313" key="5">
    <source>
        <dbReference type="Proteomes" id="UP001055712"/>
    </source>
</evidence>
<comment type="caution">
    <text evidence="4">The sequence shown here is derived from an EMBL/GenBank/DDBJ whole genome shotgun (WGS) entry which is preliminary data.</text>
</comment>
<dbReference type="GO" id="GO:0008270">
    <property type="term" value="F:zinc ion binding"/>
    <property type="evidence" value="ECO:0007669"/>
    <property type="project" value="UniProtKB-KW"/>
</dbReference>
<feature type="domain" description="SWIM-type" evidence="3">
    <location>
        <begin position="171"/>
        <end position="205"/>
    </location>
</feature>
<evidence type="ECO:0000256" key="2">
    <source>
        <dbReference type="SAM" id="MobiDB-lite"/>
    </source>
</evidence>
<organism evidence="4 5">
    <name type="scientific">Chlorella vulgaris</name>
    <name type="common">Green alga</name>
    <dbReference type="NCBI Taxonomy" id="3077"/>
    <lineage>
        <taxon>Eukaryota</taxon>
        <taxon>Viridiplantae</taxon>
        <taxon>Chlorophyta</taxon>
        <taxon>core chlorophytes</taxon>
        <taxon>Trebouxiophyceae</taxon>
        <taxon>Chlorellales</taxon>
        <taxon>Chlorellaceae</taxon>
        <taxon>Chlorella clade</taxon>
        <taxon>Chlorella</taxon>
    </lineage>
</organism>
<keyword evidence="5" id="KW-1185">Reference proteome</keyword>
<feature type="compositionally biased region" description="Basic residues" evidence="2">
    <location>
        <begin position="33"/>
        <end position="43"/>
    </location>
</feature>
<accession>A0A9D4Z304</accession>
<evidence type="ECO:0000259" key="3">
    <source>
        <dbReference type="PROSITE" id="PS50966"/>
    </source>
</evidence>
<feature type="region of interest" description="Disordered" evidence="2">
    <location>
        <begin position="22"/>
        <end position="68"/>
    </location>
</feature>
<reference evidence="4" key="2">
    <citation type="submission" date="2020-11" db="EMBL/GenBank/DDBJ databases">
        <authorList>
            <person name="Cecchin M."/>
            <person name="Marcolungo L."/>
            <person name="Rossato M."/>
            <person name="Girolomoni L."/>
            <person name="Cosentino E."/>
            <person name="Cuine S."/>
            <person name="Li-Beisson Y."/>
            <person name="Delledonne M."/>
            <person name="Ballottari M."/>
        </authorList>
    </citation>
    <scope>NUCLEOTIDE SEQUENCE</scope>
    <source>
        <strain evidence="4">211/11P</strain>
        <tissue evidence="4">Whole cell</tissue>
    </source>
</reference>
<dbReference type="EMBL" id="SIDB01000001">
    <property type="protein sequence ID" value="KAI3438626.1"/>
    <property type="molecule type" value="Genomic_DNA"/>
</dbReference>
<reference evidence="4" key="1">
    <citation type="journal article" date="2019" name="Plant J.">
        <title>Chlorella vulgaris genome assembly and annotation reveals the molecular basis for metabolic acclimation to high light conditions.</title>
        <authorList>
            <person name="Cecchin M."/>
            <person name="Marcolungo L."/>
            <person name="Rossato M."/>
            <person name="Girolomoni L."/>
            <person name="Cosentino E."/>
            <person name="Cuine S."/>
            <person name="Li-Beisson Y."/>
            <person name="Delledonne M."/>
            <person name="Ballottari M."/>
        </authorList>
    </citation>
    <scope>NUCLEOTIDE SEQUENCE</scope>
    <source>
        <strain evidence="4">211/11P</strain>
    </source>
</reference>
<name>A0A9D4Z304_CHLVU</name>
<feature type="compositionally biased region" description="Basic and acidic residues" evidence="2">
    <location>
        <begin position="56"/>
        <end position="68"/>
    </location>
</feature>
<dbReference type="Proteomes" id="UP001055712">
    <property type="component" value="Unassembled WGS sequence"/>
</dbReference>
<dbReference type="InterPro" id="IPR007527">
    <property type="entry name" value="Znf_SWIM"/>
</dbReference>
<keyword evidence="1" id="KW-0863">Zinc-finger</keyword>
<keyword evidence="1" id="KW-0479">Metal-binding</keyword>
<dbReference type="OrthoDB" id="2122982at2759"/>
<protein>
    <recommendedName>
        <fullName evidence="3">SWIM-type domain-containing protein</fullName>
    </recommendedName>
</protein>
<dbReference type="AlphaFoldDB" id="A0A9D4Z304"/>
<dbReference type="Pfam" id="PF04434">
    <property type="entry name" value="SWIM"/>
    <property type="match status" value="1"/>
</dbReference>
<feature type="compositionally biased region" description="Basic and acidic residues" evidence="2">
    <location>
        <begin position="22"/>
        <end position="32"/>
    </location>
</feature>